<dbReference type="InterPro" id="IPR000734">
    <property type="entry name" value="TAG_lipase"/>
</dbReference>
<reference evidence="6 7" key="1">
    <citation type="submission" date="2019-01" db="EMBL/GenBank/DDBJ databases">
        <title>A draft genome assembly of the solar-powered sea slug Elysia chlorotica.</title>
        <authorList>
            <person name="Cai H."/>
            <person name="Li Q."/>
            <person name="Fang X."/>
            <person name="Li J."/>
            <person name="Curtis N.E."/>
            <person name="Altenburger A."/>
            <person name="Shibata T."/>
            <person name="Feng M."/>
            <person name="Maeda T."/>
            <person name="Schwartz J.A."/>
            <person name="Shigenobu S."/>
            <person name="Lundholm N."/>
            <person name="Nishiyama T."/>
            <person name="Yang H."/>
            <person name="Hasebe M."/>
            <person name="Li S."/>
            <person name="Pierce S.K."/>
            <person name="Wang J."/>
        </authorList>
    </citation>
    <scope>NUCLEOTIDE SEQUENCE [LARGE SCALE GENOMIC DNA]</scope>
    <source>
        <strain evidence="6">EC2010</strain>
        <tissue evidence="6">Whole organism of an adult</tissue>
    </source>
</reference>
<sequence length="383" mass="42479">RNVNLKRLLFCRIRKIAFVVRSVVTAVFSWRFIMGLQAVLFTLCVTVVACASDINFLDCKVKENSWSYWRNCCKSAKLPNGCECYDIWSSDFTNSFYNLPLCPKNLKVSFLFFDRDHRENATVLQSKTELSDLPFSGTKRSVFVTHGFNDRGGGNWTLTIKDALLETEDLNVVLVDWGYAANSVNYLKPVANTRSVGAMVAKLILDLNQHTGAPFTNFHLVGHSLGAHVCGIAGEEIKRLTGQKLGRITGLDPAGPSFESYSTKVRLDSSDAEFVEAIHTDSEPLYSSGFGIRISCGHVDFWPNGGEHQPGCPEETWGILGMLNFEADFSSGACSHSRAISLFTDSITLCRYDPQGPCTMGYHTAETCRGNYYPDTLSAEPFC</sequence>
<dbReference type="PANTHER" id="PTHR11610">
    <property type="entry name" value="LIPASE"/>
    <property type="match status" value="1"/>
</dbReference>
<dbReference type="STRING" id="188477.A0A433TC93"/>
<feature type="domain" description="Lipase" evidence="5">
    <location>
        <begin position="95"/>
        <end position="348"/>
    </location>
</feature>
<evidence type="ECO:0000256" key="2">
    <source>
        <dbReference type="ARBA" id="ARBA00010701"/>
    </source>
</evidence>
<comment type="subcellular location">
    <subcellularLocation>
        <location evidence="1">Secreted</location>
    </subcellularLocation>
</comment>
<dbReference type="EMBL" id="RQTK01000475">
    <property type="protein sequence ID" value="RUS79034.1"/>
    <property type="molecule type" value="Genomic_DNA"/>
</dbReference>
<dbReference type="Gene3D" id="3.40.50.1820">
    <property type="entry name" value="alpha/beta hydrolase"/>
    <property type="match status" value="1"/>
</dbReference>
<dbReference type="OrthoDB" id="199913at2759"/>
<keyword evidence="7" id="KW-1185">Reference proteome</keyword>
<evidence type="ECO:0000256" key="3">
    <source>
        <dbReference type="ARBA" id="ARBA00022525"/>
    </source>
</evidence>
<dbReference type="Pfam" id="PF00151">
    <property type="entry name" value="Lipase"/>
    <property type="match status" value="1"/>
</dbReference>
<dbReference type="GO" id="GO:0016298">
    <property type="term" value="F:lipase activity"/>
    <property type="evidence" value="ECO:0007669"/>
    <property type="project" value="InterPro"/>
</dbReference>
<name>A0A433TC93_ELYCH</name>
<dbReference type="SUPFAM" id="SSF53474">
    <property type="entry name" value="alpha/beta-Hydrolases"/>
    <property type="match status" value="1"/>
</dbReference>
<comment type="similarity">
    <text evidence="2 4">Belongs to the AB hydrolase superfamily. Lipase family.</text>
</comment>
<gene>
    <name evidence="6" type="ORF">EGW08_013191</name>
</gene>
<dbReference type="Proteomes" id="UP000271974">
    <property type="component" value="Unassembled WGS sequence"/>
</dbReference>
<dbReference type="GO" id="GO:0005615">
    <property type="term" value="C:extracellular space"/>
    <property type="evidence" value="ECO:0007669"/>
    <property type="project" value="TreeGrafter"/>
</dbReference>
<evidence type="ECO:0000259" key="5">
    <source>
        <dbReference type="Pfam" id="PF00151"/>
    </source>
</evidence>
<comment type="caution">
    <text evidence="6">The sequence shown here is derived from an EMBL/GenBank/DDBJ whole genome shotgun (WGS) entry which is preliminary data.</text>
</comment>
<dbReference type="InterPro" id="IPR033906">
    <property type="entry name" value="Lipase_N"/>
</dbReference>
<dbReference type="PRINTS" id="PR00821">
    <property type="entry name" value="TAGLIPASE"/>
</dbReference>
<dbReference type="CDD" id="cd00707">
    <property type="entry name" value="Pancreat_lipase_like"/>
    <property type="match status" value="1"/>
</dbReference>
<organism evidence="6 7">
    <name type="scientific">Elysia chlorotica</name>
    <name type="common">Eastern emerald elysia</name>
    <name type="synonym">Sea slug</name>
    <dbReference type="NCBI Taxonomy" id="188477"/>
    <lineage>
        <taxon>Eukaryota</taxon>
        <taxon>Metazoa</taxon>
        <taxon>Spiralia</taxon>
        <taxon>Lophotrochozoa</taxon>
        <taxon>Mollusca</taxon>
        <taxon>Gastropoda</taxon>
        <taxon>Heterobranchia</taxon>
        <taxon>Euthyneura</taxon>
        <taxon>Panpulmonata</taxon>
        <taxon>Sacoglossa</taxon>
        <taxon>Placobranchoidea</taxon>
        <taxon>Plakobranchidae</taxon>
        <taxon>Elysia</taxon>
    </lineage>
</organism>
<feature type="non-terminal residue" evidence="6">
    <location>
        <position position="1"/>
    </location>
</feature>
<evidence type="ECO:0000256" key="4">
    <source>
        <dbReference type="RuleBase" id="RU004262"/>
    </source>
</evidence>
<evidence type="ECO:0000256" key="1">
    <source>
        <dbReference type="ARBA" id="ARBA00004613"/>
    </source>
</evidence>
<dbReference type="GO" id="GO:0016042">
    <property type="term" value="P:lipid catabolic process"/>
    <property type="evidence" value="ECO:0007669"/>
    <property type="project" value="TreeGrafter"/>
</dbReference>
<protein>
    <recommendedName>
        <fullName evidence="5">Lipase domain-containing protein</fullName>
    </recommendedName>
</protein>
<proteinExistence type="inferred from homology"/>
<accession>A0A433TC93</accession>
<evidence type="ECO:0000313" key="7">
    <source>
        <dbReference type="Proteomes" id="UP000271974"/>
    </source>
</evidence>
<dbReference type="AlphaFoldDB" id="A0A433TC93"/>
<evidence type="ECO:0000313" key="6">
    <source>
        <dbReference type="EMBL" id="RUS79034.1"/>
    </source>
</evidence>
<keyword evidence="3" id="KW-0964">Secreted</keyword>
<dbReference type="InterPro" id="IPR013818">
    <property type="entry name" value="Lipase"/>
</dbReference>
<dbReference type="InterPro" id="IPR029058">
    <property type="entry name" value="AB_hydrolase_fold"/>
</dbReference>